<dbReference type="OrthoDB" id="196384at2759"/>
<evidence type="ECO:0000313" key="2">
    <source>
        <dbReference type="EMBL" id="GJQ13412.1"/>
    </source>
</evidence>
<dbReference type="EMBL" id="BQMJ01000043">
    <property type="protein sequence ID" value="GJQ13412.1"/>
    <property type="molecule type" value="Genomic_DNA"/>
</dbReference>
<dbReference type="Gene3D" id="1.10.238.10">
    <property type="entry name" value="EF-hand"/>
    <property type="match status" value="1"/>
</dbReference>
<sequence>MMALAFQSLLSGTKWKALINYNKCREKQPFCLYCHKYPCILERSRKNSSVVQSLFLNMSRAETLGKINYSVTESQKNKYVLIQYQPPAKYFRSGQDLFYTGGFNNWNGVDNPLILPLRQKKEEMYEVCVPLPEGSLSLEFAFTDGVVYDTNNGAFYHIPLEQLCTEEENSQLVAEKISQNTKLSELDPLKIPEGPTRYTADEEIALRKARAEATAVGESMGLSNVLMTEARREFECFDTRMSGWISRTEAKKCIERLGFEISDKEFQELMLACKEYSHNEDMENIHITEFIYIYGSLELRNEGLQIL</sequence>
<reference evidence="2" key="1">
    <citation type="journal article" date="2022" name="Proc. Natl. Acad. Sci. U.S.A.">
        <title>Life cycle and functional genomics of the unicellular red alga Galdieria for elucidating algal and plant evolution and industrial use.</title>
        <authorList>
            <person name="Hirooka S."/>
            <person name="Itabashi T."/>
            <person name="Ichinose T.M."/>
            <person name="Onuma R."/>
            <person name="Fujiwara T."/>
            <person name="Yamashita S."/>
            <person name="Jong L.W."/>
            <person name="Tomita R."/>
            <person name="Iwane A.H."/>
            <person name="Miyagishima S.Y."/>
        </authorList>
    </citation>
    <scope>NUCLEOTIDE SEQUENCE</scope>
    <source>
        <strain evidence="2">NBRC 102759</strain>
    </source>
</reference>
<dbReference type="InterPro" id="IPR002048">
    <property type="entry name" value="EF_hand_dom"/>
</dbReference>
<dbReference type="GO" id="GO:0005509">
    <property type="term" value="F:calcium ion binding"/>
    <property type="evidence" value="ECO:0007669"/>
    <property type="project" value="InterPro"/>
</dbReference>
<keyword evidence="3" id="KW-1185">Reference proteome</keyword>
<feature type="domain" description="EF-hand" evidence="1">
    <location>
        <begin position="225"/>
        <end position="260"/>
    </location>
</feature>
<dbReference type="InterPro" id="IPR011992">
    <property type="entry name" value="EF-hand-dom_pair"/>
</dbReference>
<dbReference type="SUPFAM" id="SSF47473">
    <property type="entry name" value="EF-hand"/>
    <property type="match status" value="1"/>
</dbReference>
<organism evidence="2 3">
    <name type="scientific">Galdieria partita</name>
    <dbReference type="NCBI Taxonomy" id="83374"/>
    <lineage>
        <taxon>Eukaryota</taxon>
        <taxon>Rhodophyta</taxon>
        <taxon>Bangiophyceae</taxon>
        <taxon>Galdieriales</taxon>
        <taxon>Galdieriaceae</taxon>
        <taxon>Galdieria</taxon>
    </lineage>
</organism>
<comment type="caution">
    <text evidence="2">The sequence shown here is derived from an EMBL/GenBank/DDBJ whole genome shotgun (WGS) entry which is preliminary data.</text>
</comment>
<evidence type="ECO:0000259" key="1">
    <source>
        <dbReference type="PROSITE" id="PS50222"/>
    </source>
</evidence>
<dbReference type="AlphaFoldDB" id="A0A9C7Q0R6"/>
<proteinExistence type="predicted"/>
<name>A0A9C7Q0R6_9RHOD</name>
<dbReference type="PROSITE" id="PS50222">
    <property type="entry name" value="EF_HAND_2"/>
    <property type="match status" value="1"/>
</dbReference>
<evidence type="ECO:0000313" key="3">
    <source>
        <dbReference type="Proteomes" id="UP001061958"/>
    </source>
</evidence>
<protein>
    <recommendedName>
        <fullName evidence="1">EF-hand domain-containing protein</fullName>
    </recommendedName>
</protein>
<dbReference type="Proteomes" id="UP001061958">
    <property type="component" value="Unassembled WGS sequence"/>
</dbReference>
<gene>
    <name evidence="2" type="ORF">GpartN1_g5203.t1</name>
</gene>
<accession>A0A9C7Q0R6</accession>
<reference evidence="2" key="2">
    <citation type="submission" date="2022-01" db="EMBL/GenBank/DDBJ databases">
        <authorList>
            <person name="Hirooka S."/>
            <person name="Miyagishima S.Y."/>
        </authorList>
    </citation>
    <scope>NUCLEOTIDE SEQUENCE</scope>
    <source>
        <strain evidence="2">NBRC 102759</strain>
    </source>
</reference>